<feature type="region of interest" description="Disordered" evidence="2">
    <location>
        <begin position="28"/>
        <end position="50"/>
    </location>
</feature>
<name>A0A7J6BT32_9TELE</name>
<dbReference type="EMBL" id="JAAMOB010000021">
    <property type="protein sequence ID" value="KAF4098149.1"/>
    <property type="molecule type" value="Genomic_DNA"/>
</dbReference>
<accession>A0A7J6BT32</accession>
<evidence type="ECO:0008006" key="5">
    <source>
        <dbReference type="Google" id="ProtNLM"/>
    </source>
</evidence>
<dbReference type="Proteomes" id="UP000579812">
    <property type="component" value="Unassembled WGS sequence"/>
</dbReference>
<feature type="region of interest" description="Disordered" evidence="2">
    <location>
        <begin position="1"/>
        <end position="20"/>
    </location>
</feature>
<gene>
    <name evidence="3" type="ORF">G5714_020179</name>
</gene>
<organism evidence="3 4">
    <name type="scientific">Onychostoma macrolepis</name>
    <dbReference type="NCBI Taxonomy" id="369639"/>
    <lineage>
        <taxon>Eukaryota</taxon>
        <taxon>Metazoa</taxon>
        <taxon>Chordata</taxon>
        <taxon>Craniata</taxon>
        <taxon>Vertebrata</taxon>
        <taxon>Euteleostomi</taxon>
        <taxon>Actinopterygii</taxon>
        <taxon>Neopterygii</taxon>
        <taxon>Teleostei</taxon>
        <taxon>Ostariophysi</taxon>
        <taxon>Cypriniformes</taxon>
        <taxon>Cyprinidae</taxon>
        <taxon>Acrossocheilinae</taxon>
        <taxon>Onychostoma</taxon>
    </lineage>
</organism>
<keyword evidence="4" id="KW-1185">Reference proteome</keyword>
<sequence length="130" mass="14666">MSAADEQTGQEMNEVSQEPDLLALKFLYTNTDAPKDNTEPVSSSSSGTTSMTLLPAYLSALAAKPRAAPQGPGTMEQMRAELRELRDELDTLKTQHKKEIKLLMNELDEEKKMRLSLQIEVERLKKHMFK</sequence>
<evidence type="ECO:0000313" key="4">
    <source>
        <dbReference type="Proteomes" id="UP000579812"/>
    </source>
</evidence>
<evidence type="ECO:0000256" key="2">
    <source>
        <dbReference type="SAM" id="MobiDB-lite"/>
    </source>
</evidence>
<proteinExistence type="predicted"/>
<dbReference type="AlphaFoldDB" id="A0A7J6BT32"/>
<evidence type="ECO:0000313" key="3">
    <source>
        <dbReference type="EMBL" id="KAF4098149.1"/>
    </source>
</evidence>
<keyword evidence="1" id="KW-0175">Coiled coil</keyword>
<reference evidence="3 4" key="1">
    <citation type="submission" date="2020-04" db="EMBL/GenBank/DDBJ databases">
        <title>Chromosome-level genome assembly of a cyprinid fish Onychostoma macrolepis by integration of Nanopore Sequencing, Bionano and Hi-C technology.</title>
        <authorList>
            <person name="Wang D."/>
        </authorList>
    </citation>
    <scope>NUCLEOTIDE SEQUENCE [LARGE SCALE GENOMIC DNA]</scope>
    <source>
        <strain evidence="3">SWU-2019</strain>
        <tissue evidence="3">Muscle</tissue>
    </source>
</reference>
<comment type="caution">
    <text evidence="3">The sequence shown here is derived from an EMBL/GenBank/DDBJ whole genome shotgun (WGS) entry which is preliminary data.</text>
</comment>
<feature type="coiled-coil region" evidence="1">
    <location>
        <begin position="75"/>
        <end position="127"/>
    </location>
</feature>
<feature type="compositionally biased region" description="Polar residues" evidence="2">
    <location>
        <begin position="1"/>
        <end position="16"/>
    </location>
</feature>
<protein>
    <recommendedName>
        <fullName evidence="5">SH3 domain-containing kinase-binding protein 1</fullName>
    </recommendedName>
</protein>
<evidence type="ECO:0000256" key="1">
    <source>
        <dbReference type="SAM" id="Coils"/>
    </source>
</evidence>